<name>A0ABQ9TYY0_SAGOE</name>
<dbReference type="InterPro" id="IPR037085">
    <property type="entry name" value="Cdc42-bd-like_dom_sf"/>
</dbReference>
<evidence type="ECO:0000313" key="12">
    <source>
        <dbReference type="Proteomes" id="UP001266305"/>
    </source>
</evidence>
<dbReference type="InterPro" id="IPR052112">
    <property type="entry name" value="EGFR_SigReg_Kinase"/>
</dbReference>
<dbReference type="InterPro" id="IPR015116">
    <property type="entry name" value="Cdc42-bd-like"/>
</dbReference>
<comment type="caution">
    <text evidence="11">The sequence shown here is derived from an EMBL/GenBank/DDBJ whole genome shotgun (WGS) entry which is preliminary data.</text>
</comment>
<comment type="subcellular location">
    <subcellularLocation>
        <location evidence="2">Cell membrane</location>
    </subcellularLocation>
    <subcellularLocation>
        <location evidence="3">Cytoplasm</location>
    </subcellularLocation>
    <subcellularLocation>
        <location evidence="9">Endomembrane system</location>
        <topology evidence="9">Peripheral membrane protein</topology>
        <orientation evidence="9">Cytoplasmic side</orientation>
    </subcellularLocation>
    <subcellularLocation>
        <location evidence="1">Nucleus</location>
    </subcellularLocation>
</comment>
<organism evidence="11 12">
    <name type="scientific">Saguinus oedipus</name>
    <name type="common">Cotton-top tamarin</name>
    <name type="synonym">Oedipomidas oedipus</name>
    <dbReference type="NCBI Taxonomy" id="9490"/>
    <lineage>
        <taxon>Eukaryota</taxon>
        <taxon>Metazoa</taxon>
        <taxon>Chordata</taxon>
        <taxon>Craniata</taxon>
        <taxon>Vertebrata</taxon>
        <taxon>Euteleostomi</taxon>
        <taxon>Mammalia</taxon>
        <taxon>Eutheria</taxon>
        <taxon>Euarchontoglires</taxon>
        <taxon>Primates</taxon>
        <taxon>Haplorrhini</taxon>
        <taxon>Platyrrhini</taxon>
        <taxon>Cebidae</taxon>
        <taxon>Callitrichinae</taxon>
        <taxon>Saguinus</taxon>
    </lineage>
</organism>
<keyword evidence="7" id="KW-0472">Membrane</keyword>
<feature type="domain" description="Cdc42 binding" evidence="10">
    <location>
        <begin position="126"/>
        <end position="160"/>
    </location>
</feature>
<keyword evidence="6" id="KW-0597">Phosphoprotein</keyword>
<keyword evidence="4" id="KW-1003">Cell membrane</keyword>
<evidence type="ECO:0000313" key="11">
    <source>
        <dbReference type="EMBL" id="KAK2090016.1"/>
    </source>
</evidence>
<keyword evidence="12" id="KW-1185">Reference proteome</keyword>
<evidence type="ECO:0000256" key="2">
    <source>
        <dbReference type="ARBA" id="ARBA00004236"/>
    </source>
</evidence>
<sequence>MRRLGRRSSPTSLYLPKDRVLSGLTFVSGMDCWSPTAADKPHQLTGLWVWVLRHRHLLHPLSSACLHFRGGLLHTLALGRVKRVAGRACSVVPHAAENYWWRGQNTRTLCVGPFPRNVVTSVAGLSAQDISQPLQNSFIHTGHGDSDPRHCWGFPDRIDE</sequence>
<keyword evidence="5" id="KW-0963">Cytoplasm</keyword>
<evidence type="ECO:0000256" key="6">
    <source>
        <dbReference type="ARBA" id="ARBA00022553"/>
    </source>
</evidence>
<protein>
    <recommendedName>
        <fullName evidence="10">Cdc42 binding domain-containing protein</fullName>
    </recommendedName>
</protein>
<dbReference type="Gene3D" id="4.10.680.10">
    <property type="entry name" value="Cdc42-like binding domain"/>
    <property type="match status" value="1"/>
</dbReference>
<evidence type="ECO:0000259" key="10">
    <source>
        <dbReference type="Pfam" id="PF09027"/>
    </source>
</evidence>
<dbReference type="PANTHER" id="PTHR14254:SF6">
    <property type="entry name" value="NON-SPECIFIC PROTEIN-TYROSINE KINASE"/>
    <property type="match status" value="1"/>
</dbReference>
<dbReference type="Proteomes" id="UP001266305">
    <property type="component" value="Unassembled WGS sequence"/>
</dbReference>
<evidence type="ECO:0000256" key="5">
    <source>
        <dbReference type="ARBA" id="ARBA00022490"/>
    </source>
</evidence>
<keyword evidence="8" id="KW-0539">Nucleus</keyword>
<evidence type="ECO:0000256" key="4">
    <source>
        <dbReference type="ARBA" id="ARBA00022475"/>
    </source>
</evidence>
<evidence type="ECO:0000256" key="9">
    <source>
        <dbReference type="ARBA" id="ARBA00029433"/>
    </source>
</evidence>
<accession>A0ABQ9TYY0</accession>
<evidence type="ECO:0000256" key="3">
    <source>
        <dbReference type="ARBA" id="ARBA00004496"/>
    </source>
</evidence>
<proteinExistence type="predicted"/>
<dbReference type="EMBL" id="JASSZA010000017">
    <property type="protein sequence ID" value="KAK2090016.1"/>
    <property type="molecule type" value="Genomic_DNA"/>
</dbReference>
<evidence type="ECO:0000256" key="8">
    <source>
        <dbReference type="ARBA" id="ARBA00023242"/>
    </source>
</evidence>
<gene>
    <name evidence="11" type="ORF">P7K49_031272</name>
</gene>
<reference evidence="11 12" key="1">
    <citation type="submission" date="2023-05" db="EMBL/GenBank/DDBJ databases">
        <title>B98-5 Cell Line De Novo Hybrid Assembly: An Optical Mapping Approach.</title>
        <authorList>
            <person name="Kananen K."/>
            <person name="Auerbach J.A."/>
            <person name="Kautto E."/>
            <person name="Blachly J.S."/>
        </authorList>
    </citation>
    <scope>NUCLEOTIDE SEQUENCE [LARGE SCALE GENOMIC DNA]</scope>
    <source>
        <strain evidence="11">B95-8</strain>
        <tissue evidence="11">Cell line</tissue>
    </source>
</reference>
<dbReference type="Pfam" id="PF09027">
    <property type="entry name" value="GTPase_binding"/>
    <property type="match status" value="1"/>
</dbReference>
<evidence type="ECO:0000256" key="1">
    <source>
        <dbReference type="ARBA" id="ARBA00004123"/>
    </source>
</evidence>
<dbReference type="PANTHER" id="PTHR14254">
    <property type="entry name" value="GENE 33 POLYPEPTIDE"/>
    <property type="match status" value="1"/>
</dbReference>
<evidence type="ECO:0000256" key="7">
    <source>
        <dbReference type="ARBA" id="ARBA00023136"/>
    </source>
</evidence>